<feature type="chain" id="PRO_5042274440" evidence="7">
    <location>
        <begin position="24"/>
        <end position="1120"/>
    </location>
</feature>
<dbReference type="PROSITE" id="PS01186">
    <property type="entry name" value="EGF_2"/>
    <property type="match status" value="1"/>
</dbReference>
<dbReference type="Pfam" id="PF00024">
    <property type="entry name" value="PAN_1"/>
    <property type="match status" value="3"/>
</dbReference>
<dbReference type="InterPro" id="IPR049883">
    <property type="entry name" value="NOTCH1_EGF-like"/>
</dbReference>
<evidence type="ECO:0000256" key="6">
    <source>
        <dbReference type="SAM" id="MobiDB-lite"/>
    </source>
</evidence>
<dbReference type="PROSITE" id="PS50948">
    <property type="entry name" value="PAN"/>
    <property type="match status" value="3"/>
</dbReference>
<dbReference type="SMART" id="SM00179">
    <property type="entry name" value="EGF_CA"/>
    <property type="match status" value="1"/>
</dbReference>
<feature type="domain" description="Apple" evidence="9">
    <location>
        <begin position="654"/>
        <end position="736"/>
    </location>
</feature>
<dbReference type="FunFam" id="2.10.25.10:FF:000038">
    <property type="entry name" value="Fibrillin 2"/>
    <property type="match status" value="1"/>
</dbReference>
<keyword evidence="2 7" id="KW-0732">Signal</keyword>
<feature type="domain" description="EGF-like" evidence="8">
    <location>
        <begin position="789"/>
        <end position="831"/>
    </location>
</feature>
<comment type="caution">
    <text evidence="10">The sequence shown here is derived from an EMBL/GenBank/DDBJ whole genome shotgun (WGS) entry which is preliminary data.</text>
</comment>
<proteinExistence type="predicted"/>
<dbReference type="PANTHER" id="PTHR36191">
    <property type="entry name" value="ENDO/EXONUCLEASE/PHOSPHATASE DOMAIN-CONTAINING PROTEIN-RELATED"/>
    <property type="match status" value="1"/>
</dbReference>
<keyword evidence="4" id="KW-1015">Disulfide bond</keyword>
<dbReference type="SUPFAM" id="SSF57196">
    <property type="entry name" value="EGF/Laminin"/>
    <property type="match status" value="1"/>
</dbReference>
<dbReference type="PROSITE" id="PS50026">
    <property type="entry name" value="EGF_3"/>
    <property type="match status" value="1"/>
</dbReference>
<gene>
    <name evidence="10" type="ORF">P5673_030700</name>
</gene>
<dbReference type="PROSITE" id="PS01187">
    <property type="entry name" value="EGF_CA"/>
    <property type="match status" value="1"/>
</dbReference>
<dbReference type="InterPro" id="IPR018097">
    <property type="entry name" value="EGF_Ca-bd_CS"/>
</dbReference>
<dbReference type="Gene3D" id="2.10.25.10">
    <property type="entry name" value="Laminin"/>
    <property type="match status" value="1"/>
</dbReference>
<keyword evidence="1 5" id="KW-0245">EGF-like domain</keyword>
<organism evidence="10 11">
    <name type="scientific">Acropora cervicornis</name>
    <name type="common">Staghorn coral</name>
    <dbReference type="NCBI Taxonomy" id="6130"/>
    <lineage>
        <taxon>Eukaryota</taxon>
        <taxon>Metazoa</taxon>
        <taxon>Cnidaria</taxon>
        <taxon>Anthozoa</taxon>
        <taxon>Hexacorallia</taxon>
        <taxon>Scleractinia</taxon>
        <taxon>Astrocoeniina</taxon>
        <taxon>Acroporidae</taxon>
        <taxon>Acropora</taxon>
    </lineage>
</organism>
<feature type="domain" description="Apple" evidence="9">
    <location>
        <begin position="28"/>
        <end position="104"/>
    </location>
</feature>
<dbReference type="PROSITE" id="PS51257">
    <property type="entry name" value="PROKAR_LIPOPROTEIN"/>
    <property type="match status" value="1"/>
</dbReference>
<evidence type="ECO:0000259" key="9">
    <source>
        <dbReference type="PROSITE" id="PS50948"/>
    </source>
</evidence>
<evidence type="ECO:0000313" key="11">
    <source>
        <dbReference type="Proteomes" id="UP001249851"/>
    </source>
</evidence>
<evidence type="ECO:0000256" key="2">
    <source>
        <dbReference type="ARBA" id="ARBA00022729"/>
    </source>
</evidence>
<dbReference type="EMBL" id="JARQWQ010000134">
    <property type="protein sequence ID" value="KAK2548955.1"/>
    <property type="molecule type" value="Genomic_DNA"/>
</dbReference>
<dbReference type="Pfam" id="PF07645">
    <property type="entry name" value="EGF_CA"/>
    <property type="match status" value="1"/>
</dbReference>
<reference evidence="10" key="2">
    <citation type="journal article" date="2023" name="Science">
        <title>Genomic signatures of disease resistance in endangered staghorn corals.</title>
        <authorList>
            <person name="Vollmer S.V."/>
            <person name="Selwyn J.D."/>
            <person name="Despard B.A."/>
            <person name="Roesel C.L."/>
        </authorList>
    </citation>
    <scope>NUCLEOTIDE SEQUENCE</scope>
    <source>
        <strain evidence="10">K2</strain>
    </source>
</reference>
<protein>
    <submittedName>
        <fullName evidence="10">Uromodulin</fullName>
    </submittedName>
</protein>
<dbReference type="PANTHER" id="PTHR36191:SF4">
    <property type="entry name" value="VWFD DOMAIN-CONTAINING PROTEIN"/>
    <property type="match status" value="1"/>
</dbReference>
<dbReference type="Proteomes" id="UP001249851">
    <property type="component" value="Unassembled WGS sequence"/>
</dbReference>
<sequence>MVKKPHRYATVVIFLTISVQACAANLQCKDVQSVYGTMLKGHVFQESNAANILTCGQLCNSNIRCQSINYVISRNLCELNSRAKEARPEDYVQDADRVYLTRPSERVSLGAIKEVPATSCREIKASEGARAVSGKYWLDSIKPGQVTLVSCDMRTGSEISMNVPAEFTIVSMEQLSVQIHLALITAPASLVTEETAKIIAFQTAKCQNYQVLSNADRKVTNDATPVLCDNSLGPAWFRFQGDAGTKMPTSCIPPNRCGTHAAGWLNGAHPDEYEGILFSLRAILFSGKFQPCSQADKKWRHNQSVSFDITYSLIWKMVKKPRCNAAVVIFLTIALQACADNLQCKGVQSVYGTMLKGHVFQESNAASILACSLLCNSNIRCQSINYVISRHLCELNSRTKEARPEDYVQDADRVYLTRHSERVSLGFIKEVPATSCREIKASEGASAVSGNYWLHSIKPGQVILVSCDMRTGECQNYQILSNADRKVTNDYTPLRCDNTLGPAWFRFQGDAGTKMPTSCISSHRCGTHATGWLNGAHPDEYERNVTRQISALIFLELIRVGFTWGSRYTRKNQNGRRWGQLDYYIYIRGSPVSETWLQKRPPGRNLGEHRSVRRSGTTSRVPSGITLFVFWKMVKKPHCYAAVVIFLTISLQTCAANLQCKRVQSVYGTMLRGHVFQEHNAVNILACSLLCNSNIRCQSINYVISRHLCELNNRTKEARPEDYVQDADRVYLTRPSERVSLGFIKEVPATSCREIKASEGASAVSGNYWLDSIKPGQVTLVSCDMRTGDIDECASGIHNCINGTAICTNTLGSYKCTCKSGYRGDGQNYCIPEGKGVGKWGEIALVPFSVHKSAVDLMALHWDSKLKCQNYQILSNANRKVTNDDTPFLCDSTLGPAWFRFQGDAGTKMPTSCTPSNKCGTHATGWLNGSHPDEYEAVGFVISKEMAGVTVSLGFIKEVPATSCREIKASEGASAVNGNYWLDSIEPGKVILVNCDMRTGECQNYQVLSNADRKVTNDNRPLLCDNILGPAWFRFQGDAGTKMPTSCTHPRRCGTDATGWLNGPHPDEYEGGIQIVADGPSIFKYTTAVGTISITSVEHIRGIRVIFVSVAPTEKELDTN</sequence>
<evidence type="ECO:0000256" key="4">
    <source>
        <dbReference type="ARBA" id="ARBA00023157"/>
    </source>
</evidence>
<accession>A0AAD9PTT6</accession>
<dbReference type="SMART" id="SM00181">
    <property type="entry name" value="EGF"/>
    <property type="match status" value="1"/>
</dbReference>
<dbReference type="InterPro" id="IPR003609">
    <property type="entry name" value="Pan_app"/>
</dbReference>
<evidence type="ECO:0000313" key="10">
    <source>
        <dbReference type="EMBL" id="KAK2548955.1"/>
    </source>
</evidence>
<evidence type="ECO:0000259" key="8">
    <source>
        <dbReference type="PROSITE" id="PS50026"/>
    </source>
</evidence>
<dbReference type="GO" id="GO:0005509">
    <property type="term" value="F:calcium ion binding"/>
    <property type="evidence" value="ECO:0007669"/>
    <property type="project" value="InterPro"/>
</dbReference>
<evidence type="ECO:0000256" key="3">
    <source>
        <dbReference type="ARBA" id="ARBA00022737"/>
    </source>
</evidence>
<dbReference type="InterPro" id="IPR000742">
    <property type="entry name" value="EGF"/>
</dbReference>
<reference evidence="10" key="1">
    <citation type="journal article" date="2023" name="G3 (Bethesda)">
        <title>Whole genome assembly and annotation of the endangered Caribbean coral Acropora cervicornis.</title>
        <authorList>
            <person name="Selwyn J.D."/>
            <person name="Vollmer S.V."/>
        </authorList>
    </citation>
    <scope>NUCLEOTIDE SEQUENCE</scope>
    <source>
        <strain evidence="10">K2</strain>
    </source>
</reference>
<feature type="signal peptide" evidence="7">
    <location>
        <begin position="1"/>
        <end position="23"/>
    </location>
</feature>
<feature type="region of interest" description="Disordered" evidence="6">
    <location>
        <begin position="598"/>
        <end position="618"/>
    </location>
</feature>
<dbReference type="InterPro" id="IPR001881">
    <property type="entry name" value="EGF-like_Ca-bd_dom"/>
</dbReference>
<evidence type="ECO:0000256" key="1">
    <source>
        <dbReference type="ARBA" id="ARBA00022536"/>
    </source>
</evidence>
<evidence type="ECO:0000256" key="5">
    <source>
        <dbReference type="PROSITE-ProRule" id="PRU00076"/>
    </source>
</evidence>
<evidence type="ECO:0000256" key="7">
    <source>
        <dbReference type="SAM" id="SignalP"/>
    </source>
</evidence>
<comment type="caution">
    <text evidence="5">Lacks conserved residue(s) required for the propagation of feature annotation.</text>
</comment>
<feature type="domain" description="Apple" evidence="9">
    <location>
        <begin position="338"/>
        <end position="420"/>
    </location>
</feature>
<dbReference type="PROSITE" id="PS00010">
    <property type="entry name" value="ASX_HYDROXYL"/>
    <property type="match status" value="1"/>
</dbReference>
<keyword evidence="3" id="KW-0677">Repeat</keyword>
<dbReference type="SUPFAM" id="SSF57414">
    <property type="entry name" value="Hairpin loop containing domain-like"/>
    <property type="match status" value="1"/>
</dbReference>
<dbReference type="CDD" id="cd00054">
    <property type="entry name" value="EGF_CA"/>
    <property type="match status" value="1"/>
</dbReference>
<keyword evidence="11" id="KW-1185">Reference proteome</keyword>
<dbReference type="Gene3D" id="2.60.120.1000">
    <property type="match status" value="1"/>
</dbReference>
<dbReference type="InterPro" id="IPR000152">
    <property type="entry name" value="EGF-type_Asp/Asn_hydroxyl_site"/>
</dbReference>
<dbReference type="AlphaFoldDB" id="A0AAD9PTT6"/>
<name>A0AAD9PTT6_ACRCE</name>